<dbReference type="Proteomes" id="UP000593567">
    <property type="component" value="Unassembled WGS sequence"/>
</dbReference>
<dbReference type="GO" id="GO:0005783">
    <property type="term" value="C:endoplasmic reticulum"/>
    <property type="evidence" value="ECO:0007669"/>
    <property type="project" value="TreeGrafter"/>
</dbReference>
<evidence type="ECO:0000256" key="12">
    <source>
        <dbReference type="ARBA" id="ARBA00023315"/>
    </source>
</evidence>
<dbReference type="AlphaFoldDB" id="A0A7J7JGG0"/>
<dbReference type="InterPro" id="IPR002123">
    <property type="entry name" value="Plipid/glycerol_acylTrfase"/>
</dbReference>
<feature type="domain" description="Phospholipid/glycerol acyltransferase" evidence="15">
    <location>
        <begin position="123"/>
        <end position="234"/>
    </location>
</feature>
<evidence type="ECO:0000256" key="6">
    <source>
        <dbReference type="ARBA" id="ARBA00022692"/>
    </source>
</evidence>
<keyword evidence="4" id="KW-0444">Lipid biosynthesis</keyword>
<comment type="pathway">
    <text evidence="13">Phospholipid metabolism.</text>
</comment>
<organism evidence="16 17">
    <name type="scientific">Bugula neritina</name>
    <name type="common">Brown bryozoan</name>
    <name type="synonym">Sertularia neritina</name>
    <dbReference type="NCBI Taxonomy" id="10212"/>
    <lineage>
        <taxon>Eukaryota</taxon>
        <taxon>Metazoa</taxon>
        <taxon>Spiralia</taxon>
        <taxon>Lophotrochozoa</taxon>
        <taxon>Bryozoa</taxon>
        <taxon>Gymnolaemata</taxon>
        <taxon>Cheilostomatida</taxon>
        <taxon>Flustrina</taxon>
        <taxon>Buguloidea</taxon>
        <taxon>Bugulidae</taxon>
        <taxon>Bugula</taxon>
    </lineage>
</organism>
<dbReference type="SMART" id="SM00563">
    <property type="entry name" value="PlsC"/>
    <property type="match status" value="1"/>
</dbReference>
<evidence type="ECO:0000256" key="8">
    <source>
        <dbReference type="ARBA" id="ARBA00023098"/>
    </source>
</evidence>
<evidence type="ECO:0000256" key="13">
    <source>
        <dbReference type="ARBA" id="ARBA00025707"/>
    </source>
</evidence>
<dbReference type="GO" id="GO:0008654">
    <property type="term" value="P:phospholipid biosynthetic process"/>
    <property type="evidence" value="ECO:0007669"/>
    <property type="project" value="UniProtKB-KW"/>
</dbReference>
<evidence type="ECO:0000256" key="4">
    <source>
        <dbReference type="ARBA" id="ARBA00022516"/>
    </source>
</evidence>
<evidence type="ECO:0000259" key="15">
    <source>
        <dbReference type="SMART" id="SM00563"/>
    </source>
</evidence>
<dbReference type="Pfam" id="PF01553">
    <property type="entry name" value="Acyltransferase"/>
    <property type="match status" value="1"/>
</dbReference>
<comment type="subcellular location">
    <subcellularLocation>
        <location evidence="1">Membrane</location>
    </subcellularLocation>
</comment>
<protein>
    <submittedName>
        <fullName evidence="16">LPCAT4</fullName>
    </submittedName>
</protein>
<evidence type="ECO:0000256" key="3">
    <source>
        <dbReference type="ARBA" id="ARBA00008655"/>
    </source>
</evidence>
<dbReference type="PANTHER" id="PTHR23063:SF52">
    <property type="entry name" value="LYSOPHOSPHATIDYLCHOLINE ACYLTRANSFERASE"/>
    <property type="match status" value="1"/>
</dbReference>
<proteinExistence type="inferred from homology"/>
<keyword evidence="17" id="KW-1185">Reference proteome</keyword>
<sequence>MTKELANGEKNGNISKSGQSWYDTHPFRYSLYPTVNDRLVWLIMAFTVAPIRLVFVFTFIILASIVANISVMGLPLEPAQPLSGWRLVFRDLTVFFSRCIAFSAGIMSQTVKGRQASSKEAPLLIMAPHTSSIDPLAGAMVGLPGAVSMMDNAKIPLLGAIFRANQSIFVERGDPDSRNKAAAKIKMRAEAKGAWPQLIVLPEGFCSNGKSLLPFKTGAFLPGVSVQPITVKYNNRRLDVTSWVDTGPGLISMWSLLLCTPITRIEVMLHPVYHPSDEEKENPELFAKNVRDLMSRYLELPTSELTYRNLKAIVQQNKPRVTFLNLWWSIISKGCVDIPSREALS</sequence>
<dbReference type="GO" id="GO:0016020">
    <property type="term" value="C:membrane"/>
    <property type="evidence" value="ECO:0007669"/>
    <property type="project" value="UniProtKB-SubCell"/>
</dbReference>
<dbReference type="CDD" id="cd07991">
    <property type="entry name" value="LPLAT_LPCAT1-like"/>
    <property type="match status" value="1"/>
</dbReference>
<dbReference type="InterPro" id="IPR045252">
    <property type="entry name" value="LPCAT1-like"/>
</dbReference>
<accession>A0A7J7JGG0</accession>
<evidence type="ECO:0000256" key="10">
    <source>
        <dbReference type="ARBA" id="ARBA00023209"/>
    </source>
</evidence>
<dbReference type="OrthoDB" id="272512at2759"/>
<keyword evidence="6 14" id="KW-0812">Transmembrane</keyword>
<evidence type="ECO:0000256" key="1">
    <source>
        <dbReference type="ARBA" id="ARBA00004370"/>
    </source>
</evidence>
<keyword evidence="7 14" id="KW-1133">Transmembrane helix</keyword>
<dbReference type="GO" id="GO:0008374">
    <property type="term" value="F:O-acyltransferase activity"/>
    <property type="evidence" value="ECO:0007669"/>
    <property type="project" value="InterPro"/>
</dbReference>
<comment type="pathway">
    <text evidence="2">Lipid metabolism.</text>
</comment>
<keyword evidence="11" id="KW-1208">Phospholipid metabolism</keyword>
<evidence type="ECO:0000256" key="14">
    <source>
        <dbReference type="SAM" id="Phobius"/>
    </source>
</evidence>
<name>A0A7J7JGG0_BUGNE</name>
<evidence type="ECO:0000256" key="9">
    <source>
        <dbReference type="ARBA" id="ARBA00023136"/>
    </source>
</evidence>
<feature type="transmembrane region" description="Helical" evidence="14">
    <location>
        <begin position="39"/>
        <end position="67"/>
    </location>
</feature>
<reference evidence="16" key="1">
    <citation type="submission" date="2020-06" db="EMBL/GenBank/DDBJ databases">
        <title>Draft genome of Bugula neritina, a colonial animal packing powerful symbionts and potential medicines.</title>
        <authorList>
            <person name="Rayko M."/>
        </authorList>
    </citation>
    <scope>NUCLEOTIDE SEQUENCE [LARGE SCALE GENOMIC DNA]</scope>
    <source>
        <strain evidence="16">Kwan_BN1</strain>
    </source>
</reference>
<dbReference type="EMBL" id="VXIV02002515">
    <property type="protein sequence ID" value="KAF6024903.1"/>
    <property type="molecule type" value="Genomic_DNA"/>
</dbReference>
<evidence type="ECO:0000256" key="5">
    <source>
        <dbReference type="ARBA" id="ARBA00022679"/>
    </source>
</evidence>
<keyword evidence="8" id="KW-0443">Lipid metabolism</keyword>
<evidence type="ECO:0000256" key="2">
    <source>
        <dbReference type="ARBA" id="ARBA00005189"/>
    </source>
</evidence>
<evidence type="ECO:0000313" key="16">
    <source>
        <dbReference type="EMBL" id="KAF6024903.1"/>
    </source>
</evidence>
<comment type="caution">
    <text evidence="16">The sequence shown here is derived from an EMBL/GenBank/DDBJ whole genome shotgun (WGS) entry which is preliminary data.</text>
</comment>
<keyword evidence="10" id="KW-0594">Phospholipid biosynthesis</keyword>
<dbReference type="SUPFAM" id="SSF69593">
    <property type="entry name" value="Glycerol-3-phosphate (1)-acyltransferase"/>
    <property type="match status" value="1"/>
</dbReference>
<dbReference type="PANTHER" id="PTHR23063">
    <property type="entry name" value="PHOSPHOLIPID ACYLTRANSFERASE"/>
    <property type="match status" value="1"/>
</dbReference>
<keyword evidence="12" id="KW-0012">Acyltransferase</keyword>
<dbReference type="GO" id="GO:0042171">
    <property type="term" value="F:lysophosphatidic acid acyltransferase activity"/>
    <property type="evidence" value="ECO:0007669"/>
    <property type="project" value="TreeGrafter"/>
</dbReference>
<evidence type="ECO:0000256" key="7">
    <source>
        <dbReference type="ARBA" id="ARBA00022989"/>
    </source>
</evidence>
<comment type="similarity">
    <text evidence="3">Belongs to the 1-acyl-sn-glycerol-3-phosphate acyltransferase family.</text>
</comment>
<evidence type="ECO:0000256" key="11">
    <source>
        <dbReference type="ARBA" id="ARBA00023264"/>
    </source>
</evidence>
<keyword evidence="9 14" id="KW-0472">Membrane</keyword>
<gene>
    <name evidence="16" type="ORF">EB796_016786</name>
</gene>
<keyword evidence="5" id="KW-0808">Transferase</keyword>
<evidence type="ECO:0000313" key="17">
    <source>
        <dbReference type="Proteomes" id="UP000593567"/>
    </source>
</evidence>